<feature type="region of interest" description="Disordered" evidence="8">
    <location>
        <begin position="288"/>
        <end position="354"/>
    </location>
</feature>
<dbReference type="GO" id="GO:0031985">
    <property type="term" value="C:Golgi cisterna"/>
    <property type="evidence" value="ECO:0007669"/>
    <property type="project" value="TreeGrafter"/>
</dbReference>
<feature type="coiled-coil region" evidence="7">
    <location>
        <begin position="364"/>
        <end position="538"/>
    </location>
</feature>
<dbReference type="InterPro" id="IPR019177">
    <property type="entry name" value="Golgin_subfamily_A_member_5"/>
</dbReference>
<accession>A0A5B7B4U9</accession>
<keyword evidence="4" id="KW-0333">Golgi apparatus</keyword>
<evidence type="ECO:0000256" key="3">
    <source>
        <dbReference type="ARBA" id="ARBA00022989"/>
    </source>
</evidence>
<dbReference type="PANTHER" id="PTHR13815">
    <property type="entry name" value="GOLGIN-84"/>
    <property type="match status" value="1"/>
</dbReference>
<gene>
    <name evidence="9" type="ORF">Din_033471</name>
</gene>
<dbReference type="Pfam" id="PF09787">
    <property type="entry name" value="Golgin_A5"/>
    <property type="match status" value="1"/>
</dbReference>
<dbReference type="PANTHER" id="PTHR13815:SF5">
    <property type="entry name" value="GOLGIN CANDIDATE 2"/>
    <property type="match status" value="1"/>
</dbReference>
<evidence type="ECO:0000256" key="5">
    <source>
        <dbReference type="ARBA" id="ARBA00023054"/>
    </source>
</evidence>
<feature type="compositionally biased region" description="Basic and acidic residues" evidence="8">
    <location>
        <begin position="54"/>
        <end position="74"/>
    </location>
</feature>
<feature type="compositionally biased region" description="Polar residues" evidence="8">
    <location>
        <begin position="167"/>
        <end position="186"/>
    </location>
</feature>
<evidence type="ECO:0000256" key="1">
    <source>
        <dbReference type="ARBA" id="ARBA00004394"/>
    </source>
</evidence>
<proteinExistence type="predicted"/>
<feature type="region of interest" description="Disordered" evidence="8">
    <location>
        <begin position="22"/>
        <end position="224"/>
    </location>
</feature>
<evidence type="ECO:0000256" key="2">
    <source>
        <dbReference type="ARBA" id="ARBA00022692"/>
    </source>
</evidence>
<feature type="compositionally biased region" description="Basic and acidic residues" evidence="8">
    <location>
        <begin position="28"/>
        <end position="43"/>
    </location>
</feature>
<name>A0A5B7B4U9_DAVIN</name>
<evidence type="ECO:0000256" key="4">
    <source>
        <dbReference type="ARBA" id="ARBA00023034"/>
    </source>
</evidence>
<dbReference type="AlphaFoldDB" id="A0A5B7B4U9"/>
<protein>
    <submittedName>
        <fullName evidence="9">Putative golgin candidate 2</fullName>
    </submittedName>
</protein>
<organism evidence="9">
    <name type="scientific">Davidia involucrata</name>
    <name type="common">Dove tree</name>
    <dbReference type="NCBI Taxonomy" id="16924"/>
    <lineage>
        <taxon>Eukaryota</taxon>
        <taxon>Viridiplantae</taxon>
        <taxon>Streptophyta</taxon>
        <taxon>Embryophyta</taxon>
        <taxon>Tracheophyta</taxon>
        <taxon>Spermatophyta</taxon>
        <taxon>Magnoliopsida</taxon>
        <taxon>eudicotyledons</taxon>
        <taxon>Gunneridae</taxon>
        <taxon>Pentapetalae</taxon>
        <taxon>asterids</taxon>
        <taxon>Cornales</taxon>
        <taxon>Nyssaceae</taxon>
        <taxon>Davidia</taxon>
    </lineage>
</organism>
<evidence type="ECO:0000313" key="9">
    <source>
        <dbReference type="EMBL" id="MPA64030.1"/>
    </source>
</evidence>
<feature type="compositionally biased region" description="Basic and acidic residues" evidence="8">
    <location>
        <begin position="197"/>
        <end position="206"/>
    </location>
</feature>
<keyword evidence="3" id="KW-1133">Transmembrane helix</keyword>
<dbReference type="GO" id="GO:0000139">
    <property type="term" value="C:Golgi membrane"/>
    <property type="evidence" value="ECO:0007669"/>
    <property type="project" value="UniProtKB-SubCell"/>
</dbReference>
<keyword evidence="6" id="KW-0472">Membrane</keyword>
<reference evidence="9" key="1">
    <citation type="submission" date="2019-08" db="EMBL/GenBank/DDBJ databases">
        <title>Reference gene set and small RNA set construction with multiple tissues from Davidia involucrata Baill.</title>
        <authorList>
            <person name="Yang H."/>
            <person name="Zhou C."/>
            <person name="Li G."/>
            <person name="Wang J."/>
            <person name="Gao P."/>
            <person name="Wang M."/>
            <person name="Wang R."/>
            <person name="Zhao Y."/>
        </authorList>
    </citation>
    <scope>NUCLEOTIDE SEQUENCE</scope>
    <source>
        <tissue evidence="9">Mixed with DoveR01_LX</tissue>
    </source>
</reference>
<dbReference type="GO" id="GO:0007030">
    <property type="term" value="P:Golgi organization"/>
    <property type="evidence" value="ECO:0007669"/>
    <property type="project" value="InterPro"/>
</dbReference>
<feature type="compositionally biased region" description="Polar residues" evidence="8">
    <location>
        <begin position="103"/>
        <end position="114"/>
    </location>
</feature>
<feature type="compositionally biased region" description="Low complexity" evidence="8">
    <location>
        <begin position="78"/>
        <end position="87"/>
    </location>
</feature>
<evidence type="ECO:0000256" key="6">
    <source>
        <dbReference type="ARBA" id="ARBA00023136"/>
    </source>
</evidence>
<evidence type="ECO:0000256" key="8">
    <source>
        <dbReference type="SAM" id="MobiDB-lite"/>
    </source>
</evidence>
<sequence length="706" mass="78450">MSGWISSKLKVAETFLQQIDQQAAESLGKNDKPGSDELNHETPTKTSEVVPLKDQLKKKTPETNDFNGKLRSDRQNLNVVSNKNNSNNRDRDKEVATSVDFKPSSNPKSSLTDSDWTELLSAPNQPTPPAVNRTNGVSGVRGLRKDIRRQGTSGSNLSALEAKRNQKTQNSVLKPSPKSNIASENKVNGGGLGARQSDGEDSRFLDSMHGNSSVELGSDRKSSEGAGANLVVEHKNEANEERNVVLDTLGDGGQLHSVDRSMDAVLQSTDKNQLSEILLATVDGGSDLKMGMNDDPNRFSNIGRTKEYNACPRKSDSLKRGSPSASDGGSDSEMDSASTSDSESEHEREERRRRREQLLAEKAVAKAVEAIKERENMVARLEGEKQSLEKILEERAKQQAQEASELQTTTMEMIEAVELEKQKHNNTRMEARARLAKLETANADLARSLATAQWNLEVEVNQVSELRQQIELREATHEDLRRKISNTHQTGNKLVTSKGVEFEREILEAEYSFITDKVGRLQEKAKTLETNIEMTQKERENPTEVEIELKQRLGQLTDHLIQKQAQVEALSSEKATLLFRIEAVSRLLDESKSMPNAADFSSTSSRDDLETGVWELSNSKLRPLFEERIRSGRQHLGSLVRQLDSIFCAGAVFLRRNSTARLWSLVYLVCLHLWVLYILKSHSPVSDEARSGAIVSLENINNTGGV</sequence>
<dbReference type="GO" id="GO:0000301">
    <property type="term" value="P:retrograde transport, vesicle recycling within Golgi"/>
    <property type="evidence" value="ECO:0007669"/>
    <property type="project" value="TreeGrafter"/>
</dbReference>
<evidence type="ECO:0000256" key="7">
    <source>
        <dbReference type="SAM" id="Coils"/>
    </source>
</evidence>
<keyword evidence="5 7" id="KW-0175">Coiled coil</keyword>
<keyword evidence="2" id="KW-0812">Transmembrane</keyword>
<comment type="subcellular location">
    <subcellularLocation>
        <location evidence="1">Golgi apparatus membrane</location>
    </subcellularLocation>
</comment>
<feature type="compositionally biased region" description="Low complexity" evidence="8">
    <location>
        <begin position="321"/>
        <end position="331"/>
    </location>
</feature>
<dbReference type="EMBL" id="GHES01033471">
    <property type="protein sequence ID" value="MPA64030.1"/>
    <property type="molecule type" value="Transcribed_RNA"/>
</dbReference>